<name>D6ZB58_SEGRD</name>
<feature type="region of interest" description="Disordered" evidence="1">
    <location>
        <begin position="1"/>
        <end position="23"/>
    </location>
</feature>
<feature type="transmembrane region" description="Helical" evidence="2">
    <location>
        <begin position="306"/>
        <end position="326"/>
    </location>
</feature>
<keyword evidence="2" id="KW-0812">Transmembrane</keyword>
<dbReference type="KEGG" id="srt:Srot_0330"/>
<keyword evidence="2" id="KW-0472">Membrane</keyword>
<feature type="transmembrane region" description="Helical" evidence="2">
    <location>
        <begin position="184"/>
        <end position="203"/>
    </location>
</feature>
<dbReference type="Proteomes" id="UP000002247">
    <property type="component" value="Chromosome"/>
</dbReference>
<accession>D6ZB58</accession>
<keyword evidence="4" id="KW-1185">Reference proteome</keyword>
<reference evidence="3 4" key="1">
    <citation type="journal article" date="2010" name="Stand. Genomic Sci.">
        <title>Complete genome sequence of Segniliparus rotundus type strain (CDC 1076).</title>
        <authorList>
            <person name="Sikorski J."/>
            <person name="Lapidus A."/>
            <person name="Copeland A."/>
            <person name="Misra M."/>
            <person name="Glavina Del Rio T."/>
            <person name="Nolan M."/>
            <person name="Lucas S."/>
            <person name="Chen F."/>
            <person name="Tice H."/>
            <person name="Cheng J.F."/>
            <person name="Jando M."/>
            <person name="Schneider S."/>
            <person name="Bruce D."/>
            <person name="Goodwin L."/>
            <person name="Pitluck S."/>
            <person name="Liolios K."/>
            <person name="Mikhailova N."/>
            <person name="Pati A."/>
            <person name="Ivanova N."/>
            <person name="Mavromatis K."/>
            <person name="Chen A."/>
            <person name="Palaniappan K."/>
            <person name="Chertkov O."/>
            <person name="Land M."/>
            <person name="Hauser L."/>
            <person name="Chang Y.J."/>
            <person name="Jeffries C.D."/>
            <person name="Brettin T."/>
            <person name="Detter J.C."/>
            <person name="Han C."/>
            <person name="Rohde M."/>
            <person name="Goker M."/>
            <person name="Bristow J."/>
            <person name="Eisen J.A."/>
            <person name="Markowitz V."/>
            <person name="Hugenholtz P."/>
            <person name="Kyrpides N.C."/>
            <person name="Klenk H.P."/>
        </authorList>
    </citation>
    <scope>NUCLEOTIDE SEQUENCE [LARGE SCALE GENOMIC DNA]</scope>
    <source>
        <strain evidence="4">ATCC BAA-972 / CDC 1076 / CIP 108378 / DSM 44985 / JCM 13578</strain>
    </source>
</reference>
<dbReference type="HOGENOM" id="CLU_796500_0_0_11"/>
<evidence type="ECO:0000256" key="2">
    <source>
        <dbReference type="SAM" id="Phobius"/>
    </source>
</evidence>
<gene>
    <name evidence="3" type="ordered locus">Srot_0330</name>
</gene>
<organism evidence="3 4">
    <name type="scientific">Segniliparus rotundus (strain ATCC BAA-972 / CDC 1076 / CIP 108378 / DSM 44985 / JCM 13578)</name>
    <dbReference type="NCBI Taxonomy" id="640132"/>
    <lineage>
        <taxon>Bacteria</taxon>
        <taxon>Bacillati</taxon>
        <taxon>Actinomycetota</taxon>
        <taxon>Actinomycetes</taxon>
        <taxon>Mycobacteriales</taxon>
        <taxon>Segniliparaceae</taxon>
        <taxon>Segniliparus</taxon>
    </lineage>
</organism>
<evidence type="ECO:0000256" key="1">
    <source>
        <dbReference type="SAM" id="MobiDB-lite"/>
    </source>
</evidence>
<feature type="transmembrane region" description="Helical" evidence="2">
    <location>
        <begin position="34"/>
        <end position="52"/>
    </location>
</feature>
<evidence type="ECO:0000313" key="3">
    <source>
        <dbReference type="EMBL" id="ADG96817.1"/>
    </source>
</evidence>
<proteinExistence type="predicted"/>
<dbReference type="AlphaFoldDB" id="D6ZB58"/>
<dbReference type="STRING" id="640132.Srot_0330"/>
<evidence type="ECO:0000313" key="4">
    <source>
        <dbReference type="Proteomes" id="UP000002247"/>
    </source>
</evidence>
<dbReference type="RefSeq" id="WP_013137273.1">
    <property type="nucleotide sequence ID" value="NC_014168.1"/>
</dbReference>
<sequence length="337" mass="37074">MVELPKHGPELSKHEETAKKPDRGRARAAWLGEYWLWGVLVLLGAAFMLAPIRLGMYSESAEGQRMVERFTPVLTDQRLHQLENHLAVIEAARAETAERRLPHDDLSHSNTISFVAQFPETEARFSSWIATMRADEGAFGQLRSLPPFGLFPFVFGFAGLALVVIGMTGLFSASARTRTALRSAAALVGVLLVLFPVTAGVFAHSSAGTKLLRDFRPILTEENVRWAQSEFVVIGPSSAELLNDLHTHPGANLPATKAFVDQWATISADFANVIEEFADNLGHFQALERLNETTKPLGLDAFDEFGWFYLVPGLALVLVVGADVLLSRNRNNAQEQV</sequence>
<keyword evidence="2" id="KW-1133">Transmembrane helix</keyword>
<feature type="transmembrane region" description="Helical" evidence="2">
    <location>
        <begin position="150"/>
        <end position="172"/>
    </location>
</feature>
<dbReference type="EMBL" id="CP001958">
    <property type="protein sequence ID" value="ADG96817.1"/>
    <property type="molecule type" value="Genomic_DNA"/>
</dbReference>
<dbReference type="eggNOG" id="ENOG502ZRGT">
    <property type="taxonomic scope" value="Bacteria"/>
</dbReference>
<protein>
    <submittedName>
        <fullName evidence="3">Uncharacterized protein</fullName>
    </submittedName>
</protein>